<evidence type="ECO:0000313" key="10">
    <source>
        <dbReference type="Proteomes" id="UP000568158"/>
    </source>
</evidence>
<keyword evidence="3" id="KW-0809">Transit peptide</keyword>
<dbReference type="PANTHER" id="PTHR13137:SF6">
    <property type="entry name" value="SUCCINATE DEHYDROGENASE ASSEMBLY FACTOR 3, MITOCHONDRIAL"/>
    <property type="match status" value="1"/>
</dbReference>
<dbReference type="EMBL" id="CABFWN010000002">
    <property type="protein sequence ID" value="VUG17647.1"/>
    <property type="molecule type" value="Genomic_DNA"/>
</dbReference>
<dbReference type="Proteomes" id="UP000478008">
    <property type="component" value="Unassembled WGS sequence"/>
</dbReference>
<dbReference type="CDD" id="cd20270">
    <property type="entry name" value="Complex1_LYR_SDHAF3_LYRM10"/>
    <property type="match status" value="1"/>
</dbReference>
<evidence type="ECO:0000256" key="1">
    <source>
        <dbReference type="ARBA" id="ARBA00004305"/>
    </source>
</evidence>
<reference evidence="7 10" key="2">
    <citation type="journal article" date="2020" name="Appl. Microbiol. Biotechnol.">
        <title>Targeted gene deletion in Brettanomyces bruxellensis with an expression-free CRISPR-Cas9 system.</title>
        <authorList>
            <person name="Varela C."/>
            <person name="Bartel C."/>
            <person name="Onetto C."/>
            <person name="Borneman A."/>
        </authorList>
    </citation>
    <scope>NUCLEOTIDE SEQUENCE [LARGE SCALE GENOMIC DNA]</scope>
    <source>
        <strain evidence="7 10">AWRI1613</strain>
    </source>
</reference>
<dbReference type="InterPro" id="IPR008381">
    <property type="entry name" value="SDHAF3/Sdh7"/>
</dbReference>
<evidence type="ECO:0000256" key="6">
    <source>
        <dbReference type="RuleBase" id="RU368039"/>
    </source>
</evidence>
<proteinExistence type="inferred from homology"/>
<dbReference type="GO" id="GO:0034553">
    <property type="term" value="P:mitochondrial respiratory chain complex II assembly"/>
    <property type="evidence" value="ECO:0007669"/>
    <property type="project" value="UniProtKB-UniRule"/>
</dbReference>
<comment type="similarity">
    <text evidence="2 6">Belongs to the complex I LYR family. SDHAF3 subfamily.</text>
</comment>
<dbReference type="Pfam" id="PF13233">
    <property type="entry name" value="Complex1_LYR_2"/>
    <property type="match status" value="1"/>
</dbReference>
<comment type="function">
    <text evidence="6">Plays an essential role in the assembly of succinate dehydrogenase (SDH), an enzyme complex (also referred to as respiratory complex II) that is a component of both the tricarboxylic acid (TCA) cycle and the mitochondrial electron transport chain, and which couples the oxidation of succinate to fumarate with the reduction of ubiquinone (coenzyme Q) to ubiquinol. Promotes maturation of the iron-sulfur protein subunit of the SDH catalytic dimer, protecting it from the deleterious effects of oxidants. May act together with SDHAF1.</text>
</comment>
<evidence type="ECO:0000256" key="4">
    <source>
        <dbReference type="ARBA" id="ARBA00023128"/>
    </source>
</evidence>
<evidence type="ECO:0000256" key="3">
    <source>
        <dbReference type="ARBA" id="ARBA00022946"/>
    </source>
</evidence>
<dbReference type="EMBL" id="JABCYN010000030">
    <property type="protein sequence ID" value="KAF6009888.1"/>
    <property type="molecule type" value="Genomic_DNA"/>
</dbReference>
<evidence type="ECO:0000313" key="7">
    <source>
        <dbReference type="EMBL" id="KAF6009888.1"/>
    </source>
</evidence>
<organism evidence="8 9">
    <name type="scientific">Dekkera bruxellensis</name>
    <name type="common">Brettanomyces custersii</name>
    <dbReference type="NCBI Taxonomy" id="5007"/>
    <lineage>
        <taxon>Eukaryota</taxon>
        <taxon>Fungi</taxon>
        <taxon>Dikarya</taxon>
        <taxon>Ascomycota</taxon>
        <taxon>Saccharomycotina</taxon>
        <taxon>Pichiomycetes</taxon>
        <taxon>Pichiales</taxon>
        <taxon>Pichiaceae</taxon>
        <taxon>Brettanomyces</taxon>
    </lineage>
</organism>
<evidence type="ECO:0000256" key="2">
    <source>
        <dbReference type="ARBA" id="ARBA00006020"/>
    </source>
</evidence>
<comment type="subunit">
    <text evidence="6">Interacts with the iron-sulfur protein subunit within the SDH catalytic dimer.</text>
</comment>
<dbReference type="GO" id="GO:0006105">
    <property type="term" value="P:succinate metabolic process"/>
    <property type="evidence" value="ECO:0007669"/>
    <property type="project" value="TreeGrafter"/>
</dbReference>
<name>A0A7D9H105_DEKBR</name>
<dbReference type="AlphaFoldDB" id="A0A7D9H105"/>
<protein>
    <recommendedName>
        <fullName evidence="6">Succinate dehydrogenase assembly factor 3</fullName>
        <shortName evidence="6">SDH assembly factor 3</shortName>
        <shortName evidence="6">SDHAF3</shortName>
    </recommendedName>
</protein>
<dbReference type="Proteomes" id="UP000568158">
    <property type="component" value="Unassembled WGS sequence"/>
</dbReference>
<reference evidence="8 9" key="1">
    <citation type="submission" date="2019-07" db="EMBL/GenBank/DDBJ databases">
        <authorList>
            <person name="Friedrich A."/>
            <person name="Schacherer J."/>
        </authorList>
    </citation>
    <scope>NUCLEOTIDE SEQUENCE [LARGE SCALE GENOMIC DNA]</scope>
</reference>
<dbReference type="PANTHER" id="PTHR13137">
    <property type="entry name" value="DC11 ACN9 HOMOLOG"/>
    <property type="match status" value="1"/>
</dbReference>
<evidence type="ECO:0000256" key="5">
    <source>
        <dbReference type="ARBA" id="ARBA00023186"/>
    </source>
</evidence>
<comment type="subcellular location">
    <subcellularLocation>
        <location evidence="1 6">Mitochondrion matrix</location>
    </subcellularLocation>
</comment>
<keyword evidence="9" id="KW-1185">Reference proteome</keyword>
<keyword evidence="4 6" id="KW-0496">Mitochondrion</keyword>
<sequence>MRPAWTAAKKTLSSSKRSPLLPPLKLYREILRAHRKLPKAQKGLGDEYVRAEFRAHKNIDNPLQIVGFLSSWQNYLVVVKKNTHDDWKKYRIPEKLLEKMSDDQIIQFYELMKETRNIYSDKHVEEETHVEKRTE</sequence>
<dbReference type="GO" id="GO:0005759">
    <property type="term" value="C:mitochondrial matrix"/>
    <property type="evidence" value="ECO:0007669"/>
    <property type="project" value="UniProtKB-SubCell"/>
</dbReference>
<gene>
    <name evidence="8" type="primary">SDH7</name>
    <name evidence="8" type="ORF">DEBR0S2_12750G</name>
    <name evidence="7" type="ORF">HII12_003434</name>
</gene>
<evidence type="ECO:0000313" key="9">
    <source>
        <dbReference type="Proteomes" id="UP000478008"/>
    </source>
</evidence>
<dbReference type="GO" id="GO:0005758">
    <property type="term" value="C:mitochondrial intermembrane space"/>
    <property type="evidence" value="ECO:0007669"/>
    <property type="project" value="TreeGrafter"/>
</dbReference>
<keyword evidence="5 6" id="KW-0143">Chaperone</keyword>
<evidence type="ECO:0000313" key="8">
    <source>
        <dbReference type="EMBL" id="VUG17647.1"/>
    </source>
</evidence>
<accession>A0A7D9H105</accession>